<gene>
    <name evidence="2" type="ORF">EDB92DRAFT_1967350</name>
</gene>
<organism evidence="2 3">
    <name type="scientific">Lactarius akahatsu</name>
    <dbReference type="NCBI Taxonomy" id="416441"/>
    <lineage>
        <taxon>Eukaryota</taxon>
        <taxon>Fungi</taxon>
        <taxon>Dikarya</taxon>
        <taxon>Basidiomycota</taxon>
        <taxon>Agaricomycotina</taxon>
        <taxon>Agaricomycetes</taxon>
        <taxon>Russulales</taxon>
        <taxon>Russulaceae</taxon>
        <taxon>Lactarius</taxon>
    </lineage>
</organism>
<proteinExistence type="predicted"/>
<protein>
    <submittedName>
        <fullName evidence="2">Uncharacterized protein</fullName>
    </submittedName>
</protein>
<feature type="compositionally biased region" description="Basic and acidic residues" evidence="1">
    <location>
        <begin position="408"/>
        <end position="417"/>
    </location>
</feature>
<evidence type="ECO:0000256" key="1">
    <source>
        <dbReference type="SAM" id="MobiDB-lite"/>
    </source>
</evidence>
<evidence type="ECO:0000313" key="2">
    <source>
        <dbReference type="EMBL" id="KAH8995998.1"/>
    </source>
</evidence>
<dbReference type="EMBL" id="JAKELL010000010">
    <property type="protein sequence ID" value="KAH8995998.1"/>
    <property type="molecule type" value="Genomic_DNA"/>
</dbReference>
<name>A0AAD4LPB5_9AGAM</name>
<feature type="region of interest" description="Disordered" evidence="1">
    <location>
        <begin position="457"/>
        <end position="503"/>
    </location>
</feature>
<feature type="compositionally biased region" description="Pro residues" evidence="1">
    <location>
        <begin position="1"/>
        <end position="13"/>
    </location>
</feature>
<accession>A0AAD4LPB5</accession>
<feature type="region of interest" description="Disordered" evidence="1">
    <location>
        <begin position="393"/>
        <end position="427"/>
    </location>
</feature>
<feature type="region of interest" description="Disordered" evidence="1">
    <location>
        <begin position="545"/>
        <end position="565"/>
    </location>
</feature>
<evidence type="ECO:0000313" key="3">
    <source>
        <dbReference type="Proteomes" id="UP001201163"/>
    </source>
</evidence>
<reference evidence="2" key="1">
    <citation type="submission" date="2022-01" db="EMBL/GenBank/DDBJ databases">
        <title>Comparative genomics reveals a dynamic genome evolution in the ectomycorrhizal milk-cap (Lactarius) mushrooms.</title>
        <authorList>
            <consortium name="DOE Joint Genome Institute"/>
            <person name="Lebreton A."/>
            <person name="Tang N."/>
            <person name="Kuo A."/>
            <person name="LaButti K."/>
            <person name="Drula E."/>
            <person name="Barry K."/>
            <person name="Clum A."/>
            <person name="Lipzen A."/>
            <person name="Mousain D."/>
            <person name="Ng V."/>
            <person name="Wang R."/>
            <person name="Wang X."/>
            <person name="Dai Y."/>
            <person name="Henrissat B."/>
            <person name="Grigoriev I.V."/>
            <person name="Guerin-Laguette A."/>
            <person name="Yu F."/>
            <person name="Martin F.M."/>
        </authorList>
    </citation>
    <scope>NUCLEOTIDE SEQUENCE</scope>
    <source>
        <strain evidence="2">QP</strain>
    </source>
</reference>
<keyword evidence="3" id="KW-1185">Reference proteome</keyword>
<feature type="compositionally biased region" description="Low complexity" evidence="1">
    <location>
        <begin position="488"/>
        <end position="497"/>
    </location>
</feature>
<dbReference type="AlphaFoldDB" id="A0AAD4LPB5"/>
<feature type="region of interest" description="Disordered" evidence="1">
    <location>
        <begin position="1"/>
        <end position="25"/>
    </location>
</feature>
<sequence length="816" mass="90391">MLLAPPPRPPRSPLRPYSPRVPSPPSIVVEDEKDDWSLLAPHIDEELPQSRPITLLTLTIVPLTPCVDELPTTIPSPQPPLIVETPEIDTNAVSTSPQRSHTLVECITDEILSRAPFTYHRCPLPPQYRFACHPVIVPRPVASHNQFLVPRNFVPRTSLMQFPPISLPRTPVTIVEPLTTVSTPKRAEDLQITHAAEELPPPNASRTIDQAMDEDTDERSLLTSCTPVSPFPLASTLVRIDPTNETPLINKETIPILSFSASNAPLPDQARTVTVLLTSSSLIDVPTLLRATATQTTTNDTELLPAKTHASSGLRDPTTCIAKVPLNSQLYAYTLLVKHMHVFEVREEQPYHPCKRPCTQLMRCSVPLSWNLSDHSPDSAHLTPFVKPLRLLPAPPVSTDSSRNALVARDDSNRVRDPSTPPFSELPNPVPSLIIVPPPLITAHSIDRALAPVALPSQSSVPNPSMFPSLGTVSHNTDLSGPRPPSFLPLDPSSLAPSRPPPQRPVPLCCYCPSLLPSPSSPLLLGAVSQSPLVVMEDNTSKRGVKTSQLSVSAPSAALRPDPPGITPRYSLLMPSNTLKILTTSPRPPPRTRYAVDRTIDSQGQEIASRPKSPPQILLLNLHSPITNLTTPTPYDDVRAYNVQKIQNYHANPKQTRLAINEVAQQQEDARTTPQQRIETWRTQIMPDFHQTHPGPHCALCINPADDRFVLAEEFAKLFRFSFCQNILYVSESRLLFLPAHKMRENIEKYDFLYILFPVSAVNTSSILLPSAEGQAVLHLGSAKLYWQHFSWWLKKALSSCSRRHSAWWFKHALRV</sequence>
<dbReference type="Proteomes" id="UP001201163">
    <property type="component" value="Unassembled WGS sequence"/>
</dbReference>
<comment type="caution">
    <text evidence="2">The sequence shown here is derived from an EMBL/GenBank/DDBJ whole genome shotgun (WGS) entry which is preliminary data.</text>
</comment>